<organism evidence="1 2">
    <name type="scientific">Lusitaniella coriacea LEGE 07157</name>
    <dbReference type="NCBI Taxonomy" id="945747"/>
    <lineage>
        <taxon>Bacteria</taxon>
        <taxon>Bacillati</taxon>
        <taxon>Cyanobacteriota</taxon>
        <taxon>Cyanophyceae</taxon>
        <taxon>Spirulinales</taxon>
        <taxon>Lusitaniellaceae</taxon>
        <taxon>Lusitaniella</taxon>
    </lineage>
</organism>
<dbReference type="RefSeq" id="WP_194029848.1">
    <property type="nucleotide sequence ID" value="NZ_JADEWZ010000017.1"/>
</dbReference>
<dbReference type="Proteomes" id="UP000654482">
    <property type="component" value="Unassembled WGS sequence"/>
</dbReference>
<evidence type="ECO:0000313" key="2">
    <source>
        <dbReference type="Proteomes" id="UP000654482"/>
    </source>
</evidence>
<dbReference type="SUPFAM" id="SSF54427">
    <property type="entry name" value="NTF2-like"/>
    <property type="match status" value="1"/>
</dbReference>
<name>A0A8J7JB50_9CYAN</name>
<proteinExistence type="predicted"/>
<reference evidence="1" key="1">
    <citation type="submission" date="2020-10" db="EMBL/GenBank/DDBJ databases">
        <authorList>
            <person name="Castelo-Branco R."/>
            <person name="Eusebio N."/>
            <person name="Adriana R."/>
            <person name="Vieira A."/>
            <person name="Brugerolle De Fraissinette N."/>
            <person name="Rezende De Castro R."/>
            <person name="Schneider M.P."/>
            <person name="Vasconcelos V."/>
            <person name="Leao P.N."/>
        </authorList>
    </citation>
    <scope>NUCLEOTIDE SEQUENCE</scope>
    <source>
        <strain evidence="1">LEGE 07157</strain>
    </source>
</reference>
<keyword evidence="2" id="KW-1185">Reference proteome</keyword>
<dbReference type="InterPro" id="IPR032710">
    <property type="entry name" value="NTF2-like_dom_sf"/>
</dbReference>
<gene>
    <name evidence="1" type="ORF">IQ249_12680</name>
</gene>
<evidence type="ECO:0000313" key="1">
    <source>
        <dbReference type="EMBL" id="MBE9116755.1"/>
    </source>
</evidence>
<accession>A0A8J7JB50</accession>
<dbReference type="InterPro" id="IPR018790">
    <property type="entry name" value="DUF2358"/>
</dbReference>
<dbReference type="EMBL" id="JADEWZ010000017">
    <property type="protein sequence ID" value="MBE9116755.1"/>
    <property type="molecule type" value="Genomic_DNA"/>
</dbReference>
<dbReference type="AlphaFoldDB" id="A0A8J7JB50"/>
<sequence length="154" mass="18367">MKTSTTATLNEADYQTQVRQVITTLQADLPTLFERDISYAIYTQDIAFSDPISAFKGKLNYRIIFWTLRFHARLFFESIYFDVHSIQQTEKEIIQVHWTVRGKLRLPWQANLLFNGDSTYRLNREGLIYDHCDRWDRKPTEILKQFLPARSREN</sequence>
<dbReference type="Pfam" id="PF10184">
    <property type="entry name" value="DUF2358"/>
    <property type="match status" value="1"/>
</dbReference>
<comment type="caution">
    <text evidence="1">The sequence shown here is derived from an EMBL/GenBank/DDBJ whole genome shotgun (WGS) entry which is preliminary data.</text>
</comment>
<dbReference type="PANTHER" id="PTHR31094">
    <property type="entry name" value="RIKEN CDNA 2310061I04 GENE"/>
    <property type="match status" value="1"/>
</dbReference>
<protein>
    <submittedName>
        <fullName evidence="1">DUF2358 domain-containing protein</fullName>
    </submittedName>
</protein>
<dbReference type="PANTHER" id="PTHR31094:SF2">
    <property type="entry name" value="RIKEN CDNA 2310061I04 GENE"/>
    <property type="match status" value="1"/>
</dbReference>